<evidence type="ECO:0000313" key="1">
    <source>
        <dbReference type="EMBL" id="MBW7468986.1"/>
    </source>
</evidence>
<reference evidence="1 2" key="1">
    <citation type="journal article" date="2016" name="Int. J. Syst. Evol. Microbiol.">
        <title>Pontibacter aydingkolensis sp. nov., isolated from soil of a salt lake.</title>
        <authorList>
            <person name="Osman G."/>
            <person name="Zhang T."/>
            <person name="Lou K."/>
            <person name="Gao Y."/>
            <person name="Chang W."/>
            <person name="Lin Q."/>
            <person name="Yang H.M."/>
            <person name="Huo X.D."/>
            <person name="Wang N."/>
        </authorList>
    </citation>
    <scope>NUCLEOTIDE SEQUENCE [LARGE SCALE GENOMIC DNA]</scope>
    <source>
        <strain evidence="1 2">KACC 19255</strain>
    </source>
</reference>
<name>A0ABS7CYS1_9BACT</name>
<dbReference type="EMBL" id="JAHYXK010000023">
    <property type="protein sequence ID" value="MBW7468986.1"/>
    <property type="molecule type" value="Genomic_DNA"/>
</dbReference>
<keyword evidence="2" id="KW-1185">Reference proteome</keyword>
<dbReference type="RefSeq" id="WP_219878857.1">
    <property type="nucleotide sequence ID" value="NZ_JAHYXK010000023.1"/>
</dbReference>
<organism evidence="1 2">
    <name type="scientific">Pontibacter aydingkolensis</name>
    <dbReference type="NCBI Taxonomy" id="1911536"/>
    <lineage>
        <taxon>Bacteria</taxon>
        <taxon>Pseudomonadati</taxon>
        <taxon>Bacteroidota</taxon>
        <taxon>Cytophagia</taxon>
        <taxon>Cytophagales</taxon>
        <taxon>Hymenobacteraceae</taxon>
        <taxon>Pontibacter</taxon>
    </lineage>
</organism>
<dbReference type="Proteomes" id="UP000813018">
    <property type="component" value="Unassembled WGS sequence"/>
</dbReference>
<evidence type="ECO:0000313" key="2">
    <source>
        <dbReference type="Proteomes" id="UP000813018"/>
    </source>
</evidence>
<sequence>MDYFEYNYECVGGSVNDTAEGGYGLNCDGVIYLDIYVKECDNASVEPGYTPSYGGGTYIPSDPYDGGGGGGSGGSTGYEEPTPIKVGVVSPPLVVVPAIWQLNELVENKPLALFGNDIPCELVQQWIALAKHKVDQDLQAKVYNIVQQSSTTSNTLLGIPTSSNYVGKVLDIDNAYSSIVNMDFFSVKITKLPVINGQRLTPEQLLYKVRTNINTFVNTAYSGFSPLVYGNIDDRVLWNSTNPRGAIVSINIGGPDNGSVVVSKVTPNSWIFSTIKDPVNGFHPVSGNREFGYTSNSDGSYTFYVKGVDRITDPFTTFSNYITSAPALGNDGIAFEMADLLWESFQKGIRDYVNQPGADGQATIVPGTQYRPDWVKVKDVRDGILPLSTLSNDCN</sequence>
<proteinExistence type="predicted"/>
<accession>A0ABS7CYS1</accession>
<protein>
    <submittedName>
        <fullName evidence="1">Uncharacterized protein</fullName>
    </submittedName>
</protein>
<comment type="caution">
    <text evidence="1">The sequence shown here is derived from an EMBL/GenBank/DDBJ whole genome shotgun (WGS) entry which is preliminary data.</text>
</comment>
<gene>
    <name evidence="1" type="ORF">K0O23_18060</name>
</gene>